<dbReference type="AlphaFoldDB" id="A0A1H9KKJ7"/>
<keyword evidence="2" id="KW-1185">Reference proteome</keyword>
<evidence type="ECO:0000313" key="1">
    <source>
        <dbReference type="EMBL" id="SEQ99393.1"/>
    </source>
</evidence>
<gene>
    <name evidence="1" type="ORF">SAMN05216481_1255</name>
</gene>
<organism evidence="1 2">
    <name type="scientific">Streptomyces radiopugnans</name>
    <dbReference type="NCBI Taxonomy" id="403935"/>
    <lineage>
        <taxon>Bacteria</taxon>
        <taxon>Bacillati</taxon>
        <taxon>Actinomycetota</taxon>
        <taxon>Actinomycetes</taxon>
        <taxon>Kitasatosporales</taxon>
        <taxon>Streptomycetaceae</taxon>
        <taxon>Streptomyces</taxon>
    </lineage>
</organism>
<evidence type="ECO:0000313" key="2">
    <source>
        <dbReference type="Proteomes" id="UP000199055"/>
    </source>
</evidence>
<evidence type="ECO:0008006" key="3">
    <source>
        <dbReference type="Google" id="ProtNLM"/>
    </source>
</evidence>
<dbReference type="STRING" id="403935.SAMN05216481_1255"/>
<accession>A0A1H9KKJ7</accession>
<name>A0A1H9KKJ7_9ACTN</name>
<proteinExistence type="predicted"/>
<dbReference type="Proteomes" id="UP000199055">
    <property type="component" value="Unassembled WGS sequence"/>
</dbReference>
<dbReference type="EMBL" id="FOET01000025">
    <property type="protein sequence ID" value="SEQ99393.1"/>
    <property type="molecule type" value="Genomic_DNA"/>
</dbReference>
<reference evidence="1 2" key="1">
    <citation type="submission" date="2016-10" db="EMBL/GenBank/DDBJ databases">
        <authorList>
            <person name="de Groot N.N."/>
        </authorList>
    </citation>
    <scope>NUCLEOTIDE SEQUENCE [LARGE SCALE GENOMIC DNA]</scope>
    <source>
        <strain evidence="1 2">CGMCC 4.3519</strain>
    </source>
</reference>
<protein>
    <recommendedName>
        <fullName evidence="3">Transposase DDE domain-containing protein</fullName>
    </recommendedName>
</protein>
<sequence>MLARRSLARPDEIAYYPAWAPGGTTTAELVRIASFRWAIEEGFQAAKNEYGLDEYGVCAAREHGIVDALAEAGVT</sequence>